<dbReference type="KEGG" id="tso:IZ6_22330"/>
<reference evidence="1 2" key="1">
    <citation type="submission" date="2020-08" db="EMBL/GenBank/DDBJ databases">
        <title>Genome sequence of Rhizobiales bacterium strain IZ6.</title>
        <authorList>
            <person name="Nakai R."/>
            <person name="Naganuma T."/>
        </authorList>
    </citation>
    <scope>NUCLEOTIDE SEQUENCE [LARGE SCALE GENOMIC DNA]</scope>
    <source>
        <strain evidence="1 2">IZ6</strain>
    </source>
</reference>
<sequence>MPACKTERQERFALFLSRGLSQIDAYEAAGYRRCGKAASRAARRPGVAARVRELRHRAASRTHVTLASLIEKAEAARVLAMQNNQPGAAILAIKEIGILTGLRVEKRDSSIRTVEQMSDDELIRIARGETSH</sequence>
<accession>A0A6S6QY48</accession>
<gene>
    <name evidence="1" type="ORF">IZ6_22330</name>
</gene>
<organism evidence="1 2">
    <name type="scientific">Terrihabitans soli</name>
    <dbReference type="NCBI Taxonomy" id="708113"/>
    <lineage>
        <taxon>Bacteria</taxon>
        <taxon>Pseudomonadati</taxon>
        <taxon>Pseudomonadota</taxon>
        <taxon>Alphaproteobacteria</taxon>
        <taxon>Hyphomicrobiales</taxon>
        <taxon>Terrihabitans</taxon>
    </lineage>
</organism>
<evidence type="ECO:0008006" key="3">
    <source>
        <dbReference type="Google" id="ProtNLM"/>
    </source>
</evidence>
<dbReference type="AlphaFoldDB" id="A0A6S6QY48"/>
<evidence type="ECO:0000313" key="2">
    <source>
        <dbReference type="Proteomes" id="UP000515317"/>
    </source>
</evidence>
<keyword evidence="2" id="KW-1185">Reference proteome</keyword>
<proteinExistence type="predicted"/>
<dbReference type="Gene3D" id="1.10.10.1400">
    <property type="entry name" value="Terminase, small subunit, N-terminal DNA-binding domain, HTH motif"/>
    <property type="match status" value="1"/>
</dbReference>
<dbReference type="InterPro" id="IPR038713">
    <property type="entry name" value="Terminase_Gp1_N_sf"/>
</dbReference>
<dbReference type="Proteomes" id="UP000515317">
    <property type="component" value="Chromosome"/>
</dbReference>
<evidence type="ECO:0000313" key="1">
    <source>
        <dbReference type="EMBL" id="BCJ91498.1"/>
    </source>
</evidence>
<protein>
    <recommendedName>
        <fullName evidence="3">Terminase small subunit</fullName>
    </recommendedName>
</protein>
<dbReference type="EMBL" id="AP023361">
    <property type="protein sequence ID" value="BCJ91498.1"/>
    <property type="molecule type" value="Genomic_DNA"/>
</dbReference>
<name>A0A6S6QY48_9HYPH</name>